<evidence type="ECO:0000313" key="3">
    <source>
        <dbReference type="Proteomes" id="UP000295301"/>
    </source>
</evidence>
<dbReference type="EMBL" id="SMUV01000072">
    <property type="protein sequence ID" value="TDK43194.1"/>
    <property type="molecule type" value="Genomic_DNA"/>
</dbReference>
<feature type="region of interest" description="Disordered" evidence="1">
    <location>
        <begin position="90"/>
        <end position="153"/>
    </location>
</feature>
<evidence type="ECO:0000313" key="2">
    <source>
        <dbReference type="EMBL" id="TDK43194.1"/>
    </source>
</evidence>
<dbReference type="RefSeq" id="WP_133361201.1">
    <property type="nucleotide sequence ID" value="NZ_SMUV01000072.1"/>
</dbReference>
<keyword evidence="3" id="KW-1185">Reference proteome</keyword>
<dbReference type="Proteomes" id="UP000295301">
    <property type="component" value="Unassembled WGS sequence"/>
</dbReference>
<feature type="compositionally biased region" description="Pro residues" evidence="1">
    <location>
        <begin position="94"/>
        <end position="104"/>
    </location>
</feature>
<evidence type="ECO:0000256" key="1">
    <source>
        <dbReference type="SAM" id="MobiDB-lite"/>
    </source>
</evidence>
<accession>A0A4R5UVD1</accession>
<gene>
    <name evidence="2" type="ORF">E1832_18265</name>
</gene>
<organism evidence="2 3">
    <name type="scientific">Antarcticimicrobium luteum</name>
    <dbReference type="NCBI Taxonomy" id="2547397"/>
    <lineage>
        <taxon>Bacteria</taxon>
        <taxon>Pseudomonadati</taxon>
        <taxon>Pseudomonadota</taxon>
        <taxon>Alphaproteobacteria</taxon>
        <taxon>Rhodobacterales</taxon>
        <taxon>Paracoccaceae</taxon>
        <taxon>Antarcticimicrobium</taxon>
    </lineage>
</organism>
<name>A0A4R5UVD1_9RHOB</name>
<reference evidence="2 3" key="1">
    <citation type="submission" date="2019-03" db="EMBL/GenBank/DDBJ databases">
        <title>Ruegeria lutea sp. nov., a novel strain, isolated from marine sediment, the Masan Bay, South Korea.</title>
        <authorList>
            <person name="Kim J."/>
            <person name="Kim D.-Y."/>
            <person name="Lee S.-S."/>
        </authorList>
    </citation>
    <scope>NUCLEOTIDE SEQUENCE [LARGE SCALE GENOMIC DNA]</scope>
    <source>
        <strain evidence="2 3">318-1</strain>
    </source>
</reference>
<protein>
    <submittedName>
        <fullName evidence="2">DUF4177 domain-containing protein</fullName>
    </submittedName>
</protein>
<proteinExistence type="predicted"/>
<sequence>MPRYEYKVVPAPAKGRKAKGVKSPEARFALSVESVLNEMGAQGWEYLRAELLPSDERSGLTGTAVHWRNVLVFRRPSEGAVEAFQPRLMAVPDPAAPGTPPAPGAPAIWPVDSAEPPLHDAAEAQEAEDAGVEDTEDDAEDDGTGGDGGKSGA</sequence>
<dbReference type="AlphaFoldDB" id="A0A4R5UVD1"/>
<comment type="caution">
    <text evidence="2">The sequence shown here is derived from an EMBL/GenBank/DDBJ whole genome shotgun (WGS) entry which is preliminary data.</text>
</comment>
<dbReference type="OrthoDB" id="7658888at2"/>
<feature type="compositionally biased region" description="Acidic residues" evidence="1">
    <location>
        <begin position="123"/>
        <end position="144"/>
    </location>
</feature>